<feature type="compositionally biased region" description="Low complexity" evidence="1">
    <location>
        <begin position="171"/>
        <end position="184"/>
    </location>
</feature>
<name>A0A857J8H7_9BURK</name>
<dbReference type="AlphaFoldDB" id="A0A857J8H7"/>
<sequence>MRRDPSTHRVSFAQPVVRKGGRAGRLDFSTMREERSFLSVRCFTGKFEIVAALLPRIKRLEPCAWILTIAGTCARCDADMQALSSGLRLDALFSGMDAAEQWAMSRALRRSIRNSLQRQRAASFEALLLLHEKMPAADRPRHEQRLSATACHVNGGAALLAWHRARRMADTVAAAASPPTETETPPWPIPSWPHRQPSPSPRSPPPTA</sequence>
<accession>A0A857J8H7</accession>
<gene>
    <name evidence="2" type="ORF">GT347_15860</name>
</gene>
<evidence type="ECO:0000313" key="2">
    <source>
        <dbReference type="EMBL" id="QHI99322.1"/>
    </source>
</evidence>
<dbReference type="KEGG" id="xyk:GT347_15860"/>
<evidence type="ECO:0000313" key="3">
    <source>
        <dbReference type="Proteomes" id="UP000464787"/>
    </source>
</evidence>
<dbReference type="RefSeq" id="WP_160553127.1">
    <property type="nucleotide sequence ID" value="NZ_CP047650.1"/>
</dbReference>
<keyword evidence="3" id="KW-1185">Reference proteome</keyword>
<feature type="region of interest" description="Disordered" evidence="1">
    <location>
        <begin position="171"/>
        <end position="208"/>
    </location>
</feature>
<reference evidence="2 3" key="1">
    <citation type="submission" date="2020-01" db="EMBL/GenBank/DDBJ databases">
        <title>Genome sequencing of strain KACC 21265.</title>
        <authorList>
            <person name="Heo J."/>
            <person name="Kim S.-J."/>
            <person name="Kim J.-S."/>
            <person name="Hong S.-B."/>
            <person name="Kwon S.-W."/>
        </authorList>
    </citation>
    <scope>NUCLEOTIDE SEQUENCE [LARGE SCALE GENOMIC DNA]</scope>
    <source>
        <strain evidence="2 3">KACC 21265</strain>
    </source>
</reference>
<feature type="compositionally biased region" description="Pro residues" evidence="1">
    <location>
        <begin position="185"/>
        <end position="208"/>
    </location>
</feature>
<organism evidence="2 3">
    <name type="scientific">Xylophilus rhododendri</name>
    <dbReference type="NCBI Taxonomy" id="2697032"/>
    <lineage>
        <taxon>Bacteria</taxon>
        <taxon>Pseudomonadati</taxon>
        <taxon>Pseudomonadota</taxon>
        <taxon>Betaproteobacteria</taxon>
        <taxon>Burkholderiales</taxon>
        <taxon>Xylophilus</taxon>
    </lineage>
</organism>
<dbReference type="EMBL" id="CP047650">
    <property type="protein sequence ID" value="QHI99322.1"/>
    <property type="molecule type" value="Genomic_DNA"/>
</dbReference>
<dbReference type="Proteomes" id="UP000464787">
    <property type="component" value="Chromosome"/>
</dbReference>
<protein>
    <submittedName>
        <fullName evidence="2">Uncharacterized protein</fullName>
    </submittedName>
</protein>
<evidence type="ECO:0000256" key="1">
    <source>
        <dbReference type="SAM" id="MobiDB-lite"/>
    </source>
</evidence>
<proteinExistence type="predicted"/>